<reference evidence="1 2" key="1">
    <citation type="submission" date="2020-07" db="EMBL/GenBank/DDBJ databases">
        <title>Sequencing the genomes of 1000 actinobacteria strains.</title>
        <authorList>
            <person name="Klenk H.-P."/>
        </authorList>
    </citation>
    <scope>NUCLEOTIDE SEQUENCE [LARGE SCALE GENOMIC DNA]</scope>
    <source>
        <strain evidence="1 2">DSM 40398</strain>
    </source>
</reference>
<name>A0A7Y9EFA1_9ACTN</name>
<evidence type="ECO:0000313" key="1">
    <source>
        <dbReference type="EMBL" id="NYD46310.1"/>
    </source>
</evidence>
<dbReference type="AlphaFoldDB" id="A0A7Y9EFA1"/>
<dbReference type="RefSeq" id="WP_179843592.1">
    <property type="nucleotide sequence ID" value="NZ_JACCBA010000001.1"/>
</dbReference>
<evidence type="ECO:0000313" key="2">
    <source>
        <dbReference type="Proteomes" id="UP000529783"/>
    </source>
</evidence>
<dbReference type="EMBL" id="JACCBA010000001">
    <property type="protein sequence ID" value="NYD46310.1"/>
    <property type="molecule type" value="Genomic_DNA"/>
</dbReference>
<sequence>MRAEDRARRAETAAYLAALRREFPAFGIVADPERPIWMAVRGNDVFIRATDGHVLRRRLLELAKR</sequence>
<dbReference type="Proteomes" id="UP000529783">
    <property type="component" value="Unassembled WGS sequence"/>
</dbReference>
<organism evidence="1 2">
    <name type="scientific">Actinomadura luteofluorescens</name>
    <dbReference type="NCBI Taxonomy" id="46163"/>
    <lineage>
        <taxon>Bacteria</taxon>
        <taxon>Bacillati</taxon>
        <taxon>Actinomycetota</taxon>
        <taxon>Actinomycetes</taxon>
        <taxon>Streptosporangiales</taxon>
        <taxon>Thermomonosporaceae</taxon>
        <taxon>Actinomadura</taxon>
    </lineage>
</organism>
<accession>A0A7Y9EFA1</accession>
<comment type="caution">
    <text evidence="1">The sequence shown here is derived from an EMBL/GenBank/DDBJ whole genome shotgun (WGS) entry which is preliminary data.</text>
</comment>
<protein>
    <submittedName>
        <fullName evidence="1">Uncharacterized protein</fullName>
    </submittedName>
</protein>
<keyword evidence="2" id="KW-1185">Reference proteome</keyword>
<proteinExistence type="predicted"/>
<gene>
    <name evidence="1" type="ORF">BJY14_002293</name>
</gene>